<name>A0A834CBY1_ORYME</name>
<organism evidence="2 3">
    <name type="scientific">Oryzias melastigma</name>
    <name type="common">Marine medaka</name>
    <dbReference type="NCBI Taxonomy" id="30732"/>
    <lineage>
        <taxon>Eukaryota</taxon>
        <taxon>Metazoa</taxon>
        <taxon>Chordata</taxon>
        <taxon>Craniata</taxon>
        <taxon>Vertebrata</taxon>
        <taxon>Euteleostomi</taxon>
        <taxon>Actinopterygii</taxon>
        <taxon>Neopterygii</taxon>
        <taxon>Teleostei</taxon>
        <taxon>Neoteleostei</taxon>
        <taxon>Acanthomorphata</taxon>
        <taxon>Ovalentaria</taxon>
        <taxon>Atherinomorphae</taxon>
        <taxon>Beloniformes</taxon>
        <taxon>Adrianichthyidae</taxon>
        <taxon>Oryziinae</taxon>
        <taxon>Oryzias</taxon>
    </lineage>
</organism>
<feature type="compositionally biased region" description="Basic and acidic residues" evidence="1">
    <location>
        <begin position="74"/>
        <end position="92"/>
    </location>
</feature>
<dbReference type="Proteomes" id="UP000646548">
    <property type="component" value="Unassembled WGS sequence"/>
</dbReference>
<sequence length="111" mass="11984">MQRGKVKPTSASPLQPEILEDPAEAEKLHLQLDVILKTPTAGPGPAGSAGLPQTLRVLLHIHSPHQQFVAEPPPADRRDTTRSPADEDHHGAPEPVLTVQQLQIKKPSRPA</sequence>
<reference evidence="2" key="1">
    <citation type="journal article" name="BMC Genomics">
        <title>Long-read sequencing and de novo genome assembly of marine medaka (Oryzias melastigma).</title>
        <authorList>
            <person name="Liang P."/>
            <person name="Saqib H.S.A."/>
            <person name="Ni X."/>
            <person name="Shen Y."/>
        </authorList>
    </citation>
    <scope>NUCLEOTIDE SEQUENCE</scope>
    <source>
        <strain evidence="2">Bigg-433</strain>
    </source>
</reference>
<feature type="region of interest" description="Disordered" evidence="1">
    <location>
        <begin position="1"/>
        <end position="20"/>
    </location>
</feature>
<evidence type="ECO:0000313" key="3">
    <source>
        <dbReference type="Proteomes" id="UP000646548"/>
    </source>
</evidence>
<evidence type="ECO:0000256" key="1">
    <source>
        <dbReference type="SAM" id="MobiDB-lite"/>
    </source>
</evidence>
<feature type="region of interest" description="Disordered" evidence="1">
    <location>
        <begin position="62"/>
        <end position="111"/>
    </location>
</feature>
<accession>A0A834CBY1</accession>
<comment type="caution">
    <text evidence="2">The sequence shown here is derived from an EMBL/GenBank/DDBJ whole genome shotgun (WGS) entry which is preliminary data.</text>
</comment>
<protein>
    <submittedName>
        <fullName evidence="2">Uncharacterized protein</fullName>
    </submittedName>
</protein>
<gene>
    <name evidence="2" type="ORF">FQA47_019062</name>
</gene>
<dbReference type="AlphaFoldDB" id="A0A834CBY1"/>
<dbReference type="EMBL" id="WKFB01000318">
    <property type="protein sequence ID" value="KAF6726882.1"/>
    <property type="molecule type" value="Genomic_DNA"/>
</dbReference>
<evidence type="ECO:0000313" key="2">
    <source>
        <dbReference type="EMBL" id="KAF6726882.1"/>
    </source>
</evidence>
<proteinExistence type="predicted"/>